<gene>
    <name evidence="2" type="ORF">POCTA_138.1.T0510014</name>
</gene>
<organism evidence="2 3">
    <name type="scientific">Paramecium octaurelia</name>
    <dbReference type="NCBI Taxonomy" id="43137"/>
    <lineage>
        <taxon>Eukaryota</taxon>
        <taxon>Sar</taxon>
        <taxon>Alveolata</taxon>
        <taxon>Ciliophora</taxon>
        <taxon>Intramacronucleata</taxon>
        <taxon>Oligohymenophorea</taxon>
        <taxon>Peniculida</taxon>
        <taxon>Parameciidae</taxon>
        <taxon>Paramecium</taxon>
    </lineage>
</organism>
<comment type="caution">
    <text evidence="2">The sequence shown here is derived from an EMBL/GenBank/DDBJ whole genome shotgun (WGS) entry which is preliminary data.</text>
</comment>
<keyword evidence="1" id="KW-1133">Transmembrane helix</keyword>
<evidence type="ECO:0008006" key="4">
    <source>
        <dbReference type="Google" id="ProtNLM"/>
    </source>
</evidence>
<keyword evidence="3" id="KW-1185">Reference proteome</keyword>
<protein>
    <recommendedName>
        <fullName evidence="4">Transmembrane protein</fullName>
    </recommendedName>
</protein>
<accession>A0A8S1URV6</accession>
<keyword evidence="1" id="KW-0472">Membrane</keyword>
<reference evidence="2" key="1">
    <citation type="submission" date="2021-01" db="EMBL/GenBank/DDBJ databases">
        <authorList>
            <consortium name="Genoscope - CEA"/>
            <person name="William W."/>
        </authorList>
    </citation>
    <scope>NUCLEOTIDE SEQUENCE</scope>
</reference>
<feature type="transmembrane region" description="Helical" evidence="1">
    <location>
        <begin position="125"/>
        <end position="147"/>
    </location>
</feature>
<dbReference type="Proteomes" id="UP000683925">
    <property type="component" value="Unassembled WGS sequence"/>
</dbReference>
<dbReference type="OrthoDB" id="10418256at2759"/>
<evidence type="ECO:0000313" key="2">
    <source>
        <dbReference type="EMBL" id="CAD8167920.1"/>
    </source>
</evidence>
<keyword evidence="1" id="KW-0812">Transmembrane</keyword>
<sequence>MFKTNFQYIHSILQLFQDDENPVKKSFRFLQIGNEISILILSSTWEILFTNIVIINAFISLLIILVFRVISKITQAIYMFEGKIAIMMILLYLFLLVMYFFLMILAFNSIEMNQNFIDVQIALNLLSALLLVYFIFEPIAIYLRIVLYRPLFESIRKNEFNPINHFVYFFIYDSKINQIYDQLNI</sequence>
<feature type="transmembrane region" description="Helical" evidence="1">
    <location>
        <begin position="47"/>
        <end position="70"/>
    </location>
</feature>
<name>A0A8S1URV6_PAROT</name>
<dbReference type="AlphaFoldDB" id="A0A8S1URV6"/>
<evidence type="ECO:0000313" key="3">
    <source>
        <dbReference type="Proteomes" id="UP000683925"/>
    </source>
</evidence>
<dbReference type="EMBL" id="CAJJDP010000051">
    <property type="protein sequence ID" value="CAD8167920.1"/>
    <property type="molecule type" value="Genomic_DNA"/>
</dbReference>
<proteinExistence type="predicted"/>
<feature type="transmembrane region" description="Helical" evidence="1">
    <location>
        <begin position="82"/>
        <end position="105"/>
    </location>
</feature>
<evidence type="ECO:0000256" key="1">
    <source>
        <dbReference type="SAM" id="Phobius"/>
    </source>
</evidence>